<dbReference type="EMBL" id="JBEDUW010000004">
    <property type="protein sequence ID" value="KAK9933439.1"/>
    <property type="molecule type" value="Genomic_DNA"/>
</dbReference>
<keyword evidence="5" id="KW-1185">Reference proteome</keyword>
<evidence type="ECO:0000256" key="1">
    <source>
        <dbReference type="ARBA" id="ARBA00007447"/>
    </source>
</evidence>
<dbReference type="InterPro" id="IPR021109">
    <property type="entry name" value="Peptidase_aspartic_dom_sf"/>
</dbReference>
<gene>
    <name evidence="4" type="ORF">M0R45_020637</name>
</gene>
<dbReference type="SUPFAM" id="SSF50630">
    <property type="entry name" value="Acid proteases"/>
    <property type="match status" value="1"/>
</dbReference>
<sequence length="258" mass="28044">MASSSFLCLTLFWSLVFFITTPSLAKISFRPKALVLPVAKHSPTHQYLTSIKQRTPLVPPVATRHNARSQTPRLVPECYSSPKPGCNNNTCSLIPDNFVIPTSGFGGEVGQDVVSLHSTDGSNPTTVVSVPNFLFACAEMFLLDRLARGVKGMACLGRGNIGLPSLFASAFSLKRKFAICLPSSTKSYGAVFFGDRPYNLLPGIDVSKSLTYTLLILNPVSTTSAYFQGDASTKYFINVMSIKINDKVVSIRVCIQEF</sequence>
<dbReference type="AlphaFoldDB" id="A0AAW1XAA3"/>
<comment type="caution">
    <text evidence="4">The sequence shown here is derived from an EMBL/GenBank/DDBJ whole genome shotgun (WGS) entry which is preliminary data.</text>
</comment>
<dbReference type="InterPro" id="IPR001461">
    <property type="entry name" value="Aspartic_peptidase_A1"/>
</dbReference>
<organism evidence="4 5">
    <name type="scientific">Rubus argutus</name>
    <name type="common">Southern blackberry</name>
    <dbReference type="NCBI Taxonomy" id="59490"/>
    <lineage>
        <taxon>Eukaryota</taxon>
        <taxon>Viridiplantae</taxon>
        <taxon>Streptophyta</taxon>
        <taxon>Embryophyta</taxon>
        <taxon>Tracheophyta</taxon>
        <taxon>Spermatophyta</taxon>
        <taxon>Magnoliopsida</taxon>
        <taxon>eudicotyledons</taxon>
        <taxon>Gunneridae</taxon>
        <taxon>Pentapetalae</taxon>
        <taxon>rosids</taxon>
        <taxon>fabids</taxon>
        <taxon>Rosales</taxon>
        <taxon>Rosaceae</taxon>
        <taxon>Rosoideae</taxon>
        <taxon>Rosoideae incertae sedis</taxon>
        <taxon>Rubus</taxon>
    </lineage>
</organism>
<comment type="similarity">
    <text evidence="1">Belongs to the peptidase A1 family.</text>
</comment>
<evidence type="ECO:0000313" key="4">
    <source>
        <dbReference type="EMBL" id="KAK9933439.1"/>
    </source>
</evidence>
<protein>
    <recommendedName>
        <fullName evidence="3">Xylanase inhibitor N-terminal domain-containing protein</fullName>
    </recommendedName>
</protein>
<dbReference type="Pfam" id="PF14543">
    <property type="entry name" value="TAXi_N"/>
    <property type="match status" value="1"/>
</dbReference>
<evidence type="ECO:0000256" key="2">
    <source>
        <dbReference type="SAM" id="SignalP"/>
    </source>
</evidence>
<feature type="chain" id="PRO_5043979802" description="Xylanase inhibitor N-terminal domain-containing protein" evidence="2">
    <location>
        <begin position="26"/>
        <end position="258"/>
    </location>
</feature>
<dbReference type="GO" id="GO:0004190">
    <property type="term" value="F:aspartic-type endopeptidase activity"/>
    <property type="evidence" value="ECO:0007669"/>
    <property type="project" value="InterPro"/>
</dbReference>
<feature type="signal peptide" evidence="2">
    <location>
        <begin position="1"/>
        <end position="25"/>
    </location>
</feature>
<evidence type="ECO:0000259" key="3">
    <source>
        <dbReference type="Pfam" id="PF14543"/>
    </source>
</evidence>
<accession>A0AAW1XAA3</accession>
<reference evidence="4 5" key="1">
    <citation type="journal article" date="2023" name="G3 (Bethesda)">
        <title>A chromosome-length genome assembly and annotation of blackberry (Rubus argutus, cv. 'Hillquist').</title>
        <authorList>
            <person name="Bruna T."/>
            <person name="Aryal R."/>
            <person name="Dudchenko O."/>
            <person name="Sargent D.J."/>
            <person name="Mead D."/>
            <person name="Buti M."/>
            <person name="Cavallini A."/>
            <person name="Hytonen T."/>
            <person name="Andres J."/>
            <person name="Pham M."/>
            <person name="Weisz D."/>
            <person name="Mascagni F."/>
            <person name="Usai G."/>
            <person name="Natali L."/>
            <person name="Bassil N."/>
            <person name="Fernandez G.E."/>
            <person name="Lomsadze A."/>
            <person name="Armour M."/>
            <person name="Olukolu B."/>
            <person name="Poorten T."/>
            <person name="Britton C."/>
            <person name="Davik J."/>
            <person name="Ashrafi H."/>
            <person name="Aiden E.L."/>
            <person name="Borodovsky M."/>
            <person name="Worthington M."/>
        </authorList>
    </citation>
    <scope>NUCLEOTIDE SEQUENCE [LARGE SCALE GENOMIC DNA]</scope>
    <source>
        <strain evidence="4">PI 553951</strain>
    </source>
</reference>
<feature type="domain" description="Xylanase inhibitor N-terminal" evidence="3">
    <location>
        <begin position="73"/>
        <end position="195"/>
    </location>
</feature>
<dbReference type="GO" id="GO:0006508">
    <property type="term" value="P:proteolysis"/>
    <property type="evidence" value="ECO:0007669"/>
    <property type="project" value="InterPro"/>
</dbReference>
<keyword evidence="2" id="KW-0732">Signal</keyword>
<proteinExistence type="inferred from homology"/>
<dbReference type="Proteomes" id="UP001457282">
    <property type="component" value="Unassembled WGS sequence"/>
</dbReference>
<dbReference type="InterPro" id="IPR032861">
    <property type="entry name" value="TAXi_N"/>
</dbReference>
<name>A0AAW1XAA3_RUBAR</name>
<dbReference type="PANTHER" id="PTHR47965">
    <property type="entry name" value="ASPARTYL PROTEASE-RELATED"/>
    <property type="match status" value="1"/>
</dbReference>
<dbReference type="PANTHER" id="PTHR47965:SF103">
    <property type="entry name" value="EUKARYOTIC ASPARTYL PROTEASE FAMILY PROTEIN"/>
    <property type="match status" value="1"/>
</dbReference>
<evidence type="ECO:0000313" key="5">
    <source>
        <dbReference type="Proteomes" id="UP001457282"/>
    </source>
</evidence>
<dbReference type="Gene3D" id="2.40.70.10">
    <property type="entry name" value="Acid Proteases"/>
    <property type="match status" value="2"/>
</dbReference>